<name>A0A0J7B9S3_COCIT</name>
<gene>
    <name evidence="1" type="ORF">CIRG_06458</name>
</gene>
<evidence type="ECO:0000313" key="1">
    <source>
        <dbReference type="EMBL" id="KMP06777.1"/>
    </source>
</evidence>
<dbReference type="OrthoDB" id="4267316at2759"/>
<reference evidence="2" key="1">
    <citation type="journal article" date="2010" name="Genome Res.">
        <title>Population genomic sequencing of Coccidioides fungi reveals recent hybridization and transposon control.</title>
        <authorList>
            <person name="Neafsey D.E."/>
            <person name="Barker B.M."/>
            <person name="Sharpton T.J."/>
            <person name="Stajich J.E."/>
            <person name="Park D.J."/>
            <person name="Whiston E."/>
            <person name="Hung C.-Y."/>
            <person name="McMahan C."/>
            <person name="White J."/>
            <person name="Sykes S."/>
            <person name="Heiman D."/>
            <person name="Young S."/>
            <person name="Zeng Q."/>
            <person name="Abouelleil A."/>
            <person name="Aftuck L."/>
            <person name="Bessette D."/>
            <person name="Brown A."/>
            <person name="FitzGerald M."/>
            <person name="Lui A."/>
            <person name="Macdonald J.P."/>
            <person name="Priest M."/>
            <person name="Orbach M.J."/>
            <person name="Galgiani J.N."/>
            <person name="Kirkland T.N."/>
            <person name="Cole G.T."/>
            <person name="Birren B.W."/>
            <person name="Henn M.R."/>
            <person name="Taylor J.W."/>
            <person name="Rounsley S.D."/>
        </authorList>
    </citation>
    <scope>NUCLEOTIDE SEQUENCE [LARGE SCALE GENOMIC DNA]</scope>
    <source>
        <strain evidence="2">RMSCC 2394</strain>
    </source>
</reference>
<protein>
    <submittedName>
        <fullName evidence="1">Uncharacterized protein</fullName>
    </submittedName>
</protein>
<dbReference type="Proteomes" id="UP000054565">
    <property type="component" value="Unassembled WGS sequence"/>
</dbReference>
<organism evidence="1 2">
    <name type="scientific">Coccidioides immitis RMSCC 2394</name>
    <dbReference type="NCBI Taxonomy" id="404692"/>
    <lineage>
        <taxon>Eukaryota</taxon>
        <taxon>Fungi</taxon>
        <taxon>Dikarya</taxon>
        <taxon>Ascomycota</taxon>
        <taxon>Pezizomycotina</taxon>
        <taxon>Eurotiomycetes</taxon>
        <taxon>Eurotiomycetidae</taxon>
        <taxon>Onygenales</taxon>
        <taxon>Onygenaceae</taxon>
        <taxon>Coccidioides</taxon>
    </lineage>
</organism>
<dbReference type="EMBL" id="DS028096">
    <property type="protein sequence ID" value="KMP06777.1"/>
    <property type="molecule type" value="Genomic_DNA"/>
</dbReference>
<dbReference type="AlphaFoldDB" id="A0A0J7B9S3"/>
<evidence type="ECO:0000313" key="2">
    <source>
        <dbReference type="Proteomes" id="UP000054565"/>
    </source>
</evidence>
<accession>A0A0J7B9S3</accession>
<sequence>MPDYEAIETGIFWVSQPSAADALCGWSLLYYPFTQSATPSLSQRVLRIVLLDFEWNKVSQHCKPGLEQEQKSLPGTYISPLLRSHEVSCPLAKFKEWVNWDYRPQFETEYAHTASSVTPYMEML</sequence>
<proteinExistence type="predicted"/>